<evidence type="ECO:0000313" key="6">
    <source>
        <dbReference type="RefSeq" id="XP_033571502.1"/>
    </source>
</evidence>
<dbReference type="FunFam" id="3.90.850.10:FF:000002">
    <property type="entry name" value="2-hydroxyhepta-2,4-diene-1,7-dioate isomerase"/>
    <property type="match status" value="1"/>
</dbReference>
<dbReference type="GeneID" id="54456943"/>
<dbReference type="Gene3D" id="3.90.850.10">
    <property type="entry name" value="Fumarylacetoacetase-like, C-terminal domain"/>
    <property type="match status" value="1"/>
</dbReference>
<dbReference type="GO" id="GO:0006107">
    <property type="term" value="P:oxaloacetate metabolic process"/>
    <property type="evidence" value="ECO:0007669"/>
    <property type="project" value="UniProtKB-ARBA"/>
</dbReference>
<protein>
    <recommendedName>
        <fullName evidence="3">Fumarylacetoacetase-like C-terminal domain-containing protein</fullName>
    </recommendedName>
</protein>
<dbReference type="PANTHER" id="PTHR11820:SF86">
    <property type="entry name" value="FUMARYLACETOACETATE HYDROLASE FAMILY PROTEIN (AFU_ORTHOLOGUE AFUA_7G07000)"/>
    <property type="match status" value="1"/>
</dbReference>
<evidence type="ECO:0000313" key="4">
    <source>
        <dbReference type="EMBL" id="KAF2804538.1"/>
    </source>
</evidence>
<dbReference type="InterPro" id="IPR036663">
    <property type="entry name" value="Fumarylacetoacetase_C_sf"/>
</dbReference>
<feature type="domain" description="Fumarylacetoacetase-like C-terminal" evidence="3">
    <location>
        <begin position="72"/>
        <end position="278"/>
    </location>
</feature>
<sequence length="281" mass="31083">MSVPTWKYMSRFLAIDGQIYFAEAPGPLDSTENSHLTLTGYLSFAEFEKREGGKSISVEKFLSPTPVQTNEIVCIGTNYRKHAEEANLTVPEDPVMWYKPWRSLTDPGDVPIPKVAQQKFLDFEGELTIITSKDARDVSLEDAPNYILGYTIGNDLTARFYQDPKRAGGQFTRAKAFDKFAPLGPVLISAQEFGSFEGKRITTKVNGKVFQESTLDLIHDSAKLISFLSEGVTLPAGSAIMTGTPPGIGYFRNPKYNLKDGDVVEVSITSIGTLKNTMKFE</sequence>
<dbReference type="PANTHER" id="PTHR11820">
    <property type="entry name" value="ACYLPYRUVASE"/>
    <property type="match status" value="1"/>
</dbReference>
<reference evidence="6" key="3">
    <citation type="submission" date="2025-04" db="UniProtKB">
        <authorList>
            <consortium name="RefSeq"/>
        </authorList>
    </citation>
    <scope>IDENTIFICATION</scope>
    <source>
        <strain evidence="6">CBS 304.34</strain>
    </source>
</reference>
<dbReference type="Proteomes" id="UP000504636">
    <property type="component" value="Unplaced"/>
</dbReference>
<name>A0A6A6Y7L2_9PEZI</name>
<evidence type="ECO:0000259" key="3">
    <source>
        <dbReference type="Pfam" id="PF01557"/>
    </source>
</evidence>
<dbReference type="AlphaFoldDB" id="A0A6A6Y7L2"/>
<dbReference type="Pfam" id="PF01557">
    <property type="entry name" value="FAA_hydrolase"/>
    <property type="match status" value="1"/>
</dbReference>
<dbReference type="EMBL" id="MU003712">
    <property type="protein sequence ID" value="KAF2804538.1"/>
    <property type="molecule type" value="Genomic_DNA"/>
</dbReference>
<proteinExistence type="inferred from homology"/>
<dbReference type="InterPro" id="IPR011234">
    <property type="entry name" value="Fumarylacetoacetase-like_C"/>
</dbReference>
<comment type="similarity">
    <text evidence="1">Belongs to the FAH family.</text>
</comment>
<dbReference type="OrthoDB" id="411064at2759"/>
<dbReference type="RefSeq" id="XP_033571502.1">
    <property type="nucleotide sequence ID" value="XM_033716050.1"/>
</dbReference>
<dbReference type="GO" id="GO:0050163">
    <property type="term" value="F:oxaloacetate tautomerase activity"/>
    <property type="evidence" value="ECO:0007669"/>
    <property type="project" value="UniProtKB-ARBA"/>
</dbReference>
<reference evidence="4 6" key="1">
    <citation type="journal article" date="2020" name="Stud. Mycol.">
        <title>101 Dothideomycetes genomes: a test case for predicting lifestyles and emergence of pathogens.</title>
        <authorList>
            <person name="Haridas S."/>
            <person name="Albert R."/>
            <person name="Binder M."/>
            <person name="Bloem J."/>
            <person name="Labutti K."/>
            <person name="Salamov A."/>
            <person name="Andreopoulos B."/>
            <person name="Baker S."/>
            <person name="Barry K."/>
            <person name="Bills G."/>
            <person name="Bluhm B."/>
            <person name="Cannon C."/>
            <person name="Castanera R."/>
            <person name="Culley D."/>
            <person name="Daum C."/>
            <person name="Ezra D."/>
            <person name="Gonzalez J."/>
            <person name="Henrissat B."/>
            <person name="Kuo A."/>
            <person name="Liang C."/>
            <person name="Lipzen A."/>
            <person name="Lutzoni F."/>
            <person name="Magnuson J."/>
            <person name="Mondo S."/>
            <person name="Nolan M."/>
            <person name="Ohm R."/>
            <person name="Pangilinan J."/>
            <person name="Park H.-J."/>
            <person name="Ramirez L."/>
            <person name="Alfaro M."/>
            <person name="Sun H."/>
            <person name="Tritt A."/>
            <person name="Yoshinaga Y."/>
            <person name="Zwiers L.-H."/>
            <person name="Turgeon B."/>
            <person name="Goodwin S."/>
            <person name="Spatafora J."/>
            <person name="Crous P."/>
            <person name="Grigoriev I."/>
        </authorList>
    </citation>
    <scope>NUCLEOTIDE SEQUENCE</scope>
    <source>
        <strain evidence="4 6">CBS 304.34</strain>
    </source>
</reference>
<dbReference type="GO" id="GO:0046872">
    <property type="term" value="F:metal ion binding"/>
    <property type="evidence" value="ECO:0007669"/>
    <property type="project" value="UniProtKB-KW"/>
</dbReference>
<evidence type="ECO:0000256" key="1">
    <source>
        <dbReference type="ARBA" id="ARBA00010211"/>
    </source>
</evidence>
<dbReference type="SUPFAM" id="SSF56529">
    <property type="entry name" value="FAH"/>
    <property type="match status" value="1"/>
</dbReference>
<organism evidence="4">
    <name type="scientific">Mytilinidion resinicola</name>
    <dbReference type="NCBI Taxonomy" id="574789"/>
    <lineage>
        <taxon>Eukaryota</taxon>
        <taxon>Fungi</taxon>
        <taxon>Dikarya</taxon>
        <taxon>Ascomycota</taxon>
        <taxon>Pezizomycotina</taxon>
        <taxon>Dothideomycetes</taxon>
        <taxon>Pleosporomycetidae</taxon>
        <taxon>Mytilinidiales</taxon>
        <taxon>Mytilinidiaceae</taxon>
        <taxon>Mytilinidion</taxon>
    </lineage>
</organism>
<accession>A0A6A6Y7L2</accession>
<evidence type="ECO:0000256" key="2">
    <source>
        <dbReference type="ARBA" id="ARBA00022723"/>
    </source>
</evidence>
<reference evidence="6" key="2">
    <citation type="submission" date="2020-04" db="EMBL/GenBank/DDBJ databases">
        <authorList>
            <consortium name="NCBI Genome Project"/>
        </authorList>
    </citation>
    <scope>NUCLEOTIDE SEQUENCE</scope>
    <source>
        <strain evidence="6">CBS 304.34</strain>
    </source>
</reference>
<keyword evidence="2" id="KW-0479">Metal-binding</keyword>
<keyword evidence="5" id="KW-1185">Reference proteome</keyword>
<gene>
    <name evidence="4 6" type="ORF">BDZ99DRAFT_397450</name>
</gene>
<dbReference type="GO" id="GO:0018773">
    <property type="term" value="F:acetylpyruvate hydrolase activity"/>
    <property type="evidence" value="ECO:0007669"/>
    <property type="project" value="TreeGrafter"/>
</dbReference>
<evidence type="ECO:0000313" key="5">
    <source>
        <dbReference type="Proteomes" id="UP000504636"/>
    </source>
</evidence>